<evidence type="ECO:0000313" key="2">
    <source>
        <dbReference type="EMBL" id="SEM48822.1"/>
    </source>
</evidence>
<evidence type="ECO:0000256" key="1">
    <source>
        <dbReference type="SAM" id="Phobius"/>
    </source>
</evidence>
<keyword evidence="1" id="KW-1133">Transmembrane helix</keyword>
<evidence type="ECO:0000313" key="3">
    <source>
        <dbReference type="Proteomes" id="UP000182089"/>
    </source>
</evidence>
<dbReference type="Pfam" id="PF09911">
    <property type="entry name" value="DUF2140"/>
    <property type="match status" value="1"/>
</dbReference>
<comment type="caution">
    <text evidence="2">The sequence shown here is derived from an EMBL/GenBank/DDBJ whole genome shotgun (WGS) entry which is preliminary data.</text>
</comment>
<dbReference type="InterPro" id="IPR018672">
    <property type="entry name" value="DUF2140"/>
</dbReference>
<protein>
    <submittedName>
        <fullName evidence="2">Uncharacterized protein YpmS</fullName>
    </submittedName>
</protein>
<reference evidence="2 3" key="1">
    <citation type="submission" date="2016-10" db="EMBL/GenBank/DDBJ databases">
        <authorList>
            <person name="Varghese N."/>
            <person name="Submissions S."/>
        </authorList>
    </citation>
    <scope>NUCLEOTIDE SEQUENCE [LARGE SCALE GENOMIC DNA]</scope>
    <source>
        <strain evidence="2 3">WC1T17</strain>
    </source>
</reference>
<sequence>MLQRSTNKNAVSKNPWKIAFITLASLIIILFAYLMIRINQPSPSQKDFEAESTQTTGKYADVTVAMNKKQLQAAINYYLKQNQKTNGVKYRVLLDKSAIMMGTTKILGMNVSFTLYTKPTLDANGNIVFNAKTVAVGSLNAPASFILKYIRNNYDLGKWAKIDAKKAKITLNLNQLTKKQGVKIKGRSLNLNNNNIKFDLSIPLDNNKITTK</sequence>
<proteinExistence type="predicted"/>
<organism evidence="2 3">
    <name type="scientific">Ligilactobacillus ruminis</name>
    <dbReference type="NCBI Taxonomy" id="1623"/>
    <lineage>
        <taxon>Bacteria</taxon>
        <taxon>Bacillati</taxon>
        <taxon>Bacillota</taxon>
        <taxon>Bacilli</taxon>
        <taxon>Lactobacillales</taxon>
        <taxon>Lactobacillaceae</taxon>
        <taxon>Ligilactobacillus</taxon>
    </lineage>
</organism>
<accession>A0ABY1AA94</accession>
<dbReference type="Proteomes" id="UP000182089">
    <property type="component" value="Unassembled WGS sequence"/>
</dbReference>
<name>A0ABY1AA94_9LACO</name>
<gene>
    <name evidence="2" type="ORF">SAMN05216431_103103</name>
</gene>
<dbReference type="EMBL" id="FOCC01000003">
    <property type="protein sequence ID" value="SEM48822.1"/>
    <property type="molecule type" value="Genomic_DNA"/>
</dbReference>
<keyword evidence="1" id="KW-0812">Transmembrane</keyword>
<feature type="transmembrane region" description="Helical" evidence="1">
    <location>
        <begin position="16"/>
        <end position="36"/>
    </location>
</feature>
<keyword evidence="1" id="KW-0472">Membrane</keyword>